<organism evidence="1 2">
    <name type="scientific">Clostridium celatum DSM 1785</name>
    <dbReference type="NCBI Taxonomy" id="545697"/>
    <lineage>
        <taxon>Bacteria</taxon>
        <taxon>Bacillati</taxon>
        <taxon>Bacillota</taxon>
        <taxon>Clostridia</taxon>
        <taxon>Eubacteriales</taxon>
        <taxon>Clostridiaceae</taxon>
        <taxon>Clostridium</taxon>
    </lineage>
</organism>
<evidence type="ECO:0000313" key="2">
    <source>
        <dbReference type="Proteomes" id="UP000010420"/>
    </source>
</evidence>
<reference evidence="1 2" key="1">
    <citation type="submission" date="2012-05" db="EMBL/GenBank/DDBJ databases">
        <authorList>
            <person name="Weinstock G."/>
            <person name="Sodergren E."/>
            <person name="Lobos E.A."/>
            <person name="Fulton L."/>
            <person name="Fulton R."/>
            <person name="Courtney L."/>
            <person name="Fronick C."/>
            <person name="O'Laughlin M."/>
            <person name="Godfrey J."/>
            <person name="Wilson R.M."/>
            <person name="Miner T."/>
            <person name="Farmer C."/>
            <person name="Delehaunty K."/>
            <person name="Cordes M."/>
            <person name="Minx P."/>
            <person name="Tomlinson C."/>
            <person name="Chen J."/>
            <person name="Wollam A."/>
            <person name="Pepin K.H."/>
            <person name="Bhonagiri V."/>
            <person name="Zhang X."/>
            <person name="Suruliraj S."/>
            <person name="Warren W."/>
            <person name="Mitreva M."/>
            <person name="Mardis E.R."/>
            <person name="Wilson R.K."/>
        </authorList>
    </citation>
    <scope>NUCLEOTIDE SEQUENCE [LARGE SCALE GENOMIC DNA]</scope>
    <source>
        <strain evidence="1 2">DSM 1785</strain>
    </source>
</reference>
<name>L1QG89_9CLOT</name>
<evidence type="ECO:0000313" key="1">
    <source>
        <dbReference type="EMBL" id="EKY26695.1"/>
    </source>
</evidence>
<dbReference type="STRING" id="545697.HMPREF0216_01880"/>
<proteinExistence type="predicted"/>
<sequence>MIIVSIKGLYDGIKRKSSYKKGNSNYINELKGSHSLNLLIVHYLHQVF</sequence>
<dbReference type="PATRIC" id="fig|545697.3.peg.1851"/>
<protein>
    <submittedName>
        <fullName evidence="1">Uncharacterized protein</fullName>
    </submittedName>
</protein>
<dbReference type="Proteomes" id="UP000010420">
    <property type="component" value="Unassembled WGS sequence"/>
</dbReference>
<gene>
    <name evidence="1" type="ORF">HMPREF0216_01880</name>
</gene>
<dbReference type="HOGENOM" id="CLU_3151230_0_0_9"/>
<accession>L1QG89</accession>
<keyword evidence="2" id="KW-1185">Reference proteome</keyword>
<comment type="caution">
    <text evidence="1">The sequence shown here is derived from an EMBL/GenBank/DDBJ whole genome shotgun (WGS) entry which is preliminary data.</text>
</comment>
<dbReference type="EMBL" id="AMEZ01000053">
    <property type="protein sequence ID" value="EKY26695.1"/>
    <property type="molecule type" value="Genomic_DNA"/>
</dbReference>
<dbReference type="AlphaFoldDB" id="L1QG89"/>